<dbReference type="PANTHER" id="PTHR46116">
    <property type="entry name" value="(E3-INDEPENDENT) E2 UBIQUITIN-CONJUGATING ENZYME"/>
    <property type="match status" value="1"/>
</dbReference>
<dbReference type="InterPro" id="IPR000608">
    <property type="entry name" value="UBC"/>
</dbReference>
<evidence type="ECO:0000313" key="4">
    <source>
        <dbReference type="EnsemblPlants" id="Bo7g118130.1"/>
    </source>
</evidence>
<accession>A0A0D3DI15</accession>
<dbReference type="EnsemblPlants" id="Bo7g118130.1">
    <property type="protein sequence ID" value="Bo7g118130.1"/>
    <property type="gene ID" value="Bo7g118130"/>
</dbReference>
<reference evidence="4" key="2">
    <citation type="submission" date="2015-03" db="UniProtKB">
        <authorList>
            <consortium name="EnsemblPlants"/>
        </authorList>
    </citation>
    <scope>IDENTIFICATION</scope>
</reference>
<evidence type="ECO:0000259" key="3">
    <source>
        <dbReference type="PROSITE" id="PS50127"/>
    </source>
</evidence>
<sequence>MNGDTEQVQDSKDATVVDHRFSLGEYVFSASEPTGQMRYYQSGGWKLNPNLYERGNICLSLLNTWQGRKSEVWNPKSSSIFQVLLSLQGLVLNAKPYYKSLEKLTAKLFPALSLLGASDQ</sequence>
<dbReference type="GO" id="GO:0061631">
    <property type="term" value="F:ubiquitin conjugating enzyme activity"/>
    <property type="evidence" value="ECO:0007669"/>
    <property type="project" value="TreeGrafter"/>
</dbReference>
<dbReference type="Proteomes" id="UP000032141">
    <property type="component" value="Chromosome C7"/>
</dbReference>
<dbReference type="PANTHER" id="PTHR46116:SF27">
    <property type="entry name" value="UBC CORE DOMAIN-CONTAINING PROTEIN"/>
    <property type="match status" value="1"/>
</dbReference>
<name>A0A0D3DI15_BRAOL</name>
<dbReference type="eggNOG" id="KOG0895">
    <property type="taxonomic scope" value="Eukaryota"/>
</dbReference>
<proteinExistence type="predicted"/>
<feature type="domain" description="UBC core" evidence="3">
    <location>
        <begin position="1"/>
        <end position="120"/>
    </location>
</feature>
<dbReference type="HOGENOM" id="CLU_2052917_0_0_1"/>
<keyword evidence="1" id="KW-0808">Transferase</keyword>
<dbReference type="SMR" id="A0A0D3DI15"/>
<keyword evidence="2" id="KW-0833">Ubl conjugation pathway</keyword>
<reference evidence="4 5" key="1">
    <citation type="journal article" date="2014" name="Genome Biol.">
        <title>Transcriptome and methylome profiling reveals relics of genome dominance in the mesopolyploid Brassica oleracea.</title>
        <authorList>
            <person name="Parkin I.A."/>
            <person name="Koh C."/>
            <person name="Tang H."/>
            <person name="Robinson S.J."/>
            <person name="Kagale S."/>
            <person name="Clarke W.E."/>
            <person name="Town C.D."/>
            <person name="Nixon J."/>
            <person name="Krishnakumar V."/>
            <person name="Bidwell S.L."/>
            <person name="Denoeud F."/>
            <person name="Belcram H."/>
            <person name="Links M.G."/>
            <person name="Just J."/>
            <person name="Clarke C."/>
            <person name="Bender T."/>
            <person name="Huebert T."/>
            <person name="Mason A.S."/>
            <person name="Pires J.C."/>
            <person name="Barker G."/>
            <person name="Moore J."/>
            <person name="Walley P.G."/>
            <person name="Manoli S."/>
            <person name="Batley J."/>
            <person name="Edwards D."/>
            <person name="Nelson M.N."/>
            <person name="Wang X."/>
            <person name="Paterson A.H."/>
            <person name="King G."/>
            <person name="Bancroft I."/>
            <person name="Chalhoub B."/>
            <person name="Sharpe A.G."/>
        </authorList>
    </citation>
    <scope>NUCLEOTIDE SEQUENCE</scope>
    <source>
        <strain evidence="4 5">cv. TO1000</strain>
    </source>
</reference>
<dbReference type="InterPro" id="IPR016135">
    <property type="entry name" value="UBQ-conjugating_enzyme/RWD"/>
</dbReference>
<dbReference type="AlphaFoldDB" id="A0A0D3DI15"/>
<dbReference type="Gene3D" id="3.10.110.10">
    <property type="entry name" value="Ubiquitin Conjugating Enzyme"/>
    <property type="match status" value="1"/>
</dbReference>
<evidence type="ECO:0000256" key="2">
    <source>
        <dbReference type="ARBA" id="ARBA00022786"/>
    </source>
</evidence>
<evidence type="ECO:0000313" key="5">
    <source>
        <dbReference type="Proteomes" id="UP000032141"/>
    </source>
</evidence>
<dbReference type="PROSITE" id="PS50127">
    <property type="entry name" value="UBC_2"/>
    <property type="match status" value="1"/>
</dbReference>
<protein>
    <recommendedName>
        <fullName evidence="3">UBC core domain-containing protein</fullName>
    </recommendedName>
</protein>
<dbReference type="STRING" id="109376.A0A0D3DI15"/>
<dbReference type="SUPFAM" id="SSF54495">
    <property type="entry name" value="UBC-like"/>
    <property type="match status" value="1"/>
</dbReference>
<organism evidence="4 5">
    <name type="scientific">Brassica oleracea var. oleracea</name>
    <dbReference type="NCBI Taxonomy" id="109376"/>
    <lineage>
        <taxon>Eukaryota</taxon>
        <taxon>Viridiplantae</taxon>
        <taxon>Streptophyta</taxon>
        <taxon>Embryophyta</taxon>
        <taxon>Tracheophyta</taxon>
        <taxon>Spermatophyta</taxon>
        <taxon>Magnoliopsida</taxon>
        <taxon>eudicotyledons</taxon>
        <taxon>Gunneridae</taxon>
        <taxon>Pentapetalae</taxon>
        <taxon>rosids</taxon>
        <taxon>malvids</taxon>
        <taxon>Brassicales</taxon>
        <taxon>Brassicaceae</taxon>
        <taxon>Brassiceae</taxon>
        <taxon>Brassica</taxon>
    </lineage>
</organism>
<keyword evidence="5" id="KW-1185">Reference proteome</keyword>
<dbReference type="Pfam" id="PF00179">
    <property type="entry name" value="UQ_con"/>
    <property type="match status" value="1"/>
</dbReference>
<dbReference type="Gramene" id="Bo7g118130.1">
    <property type="protein sequence ID" value="Bo7g118130.1"/>
    <property type="gene ID" value="Bo7g118130"/>
</dbReference>
<evidence type="ECO:0000256" key="1">
    <source>
        <dbReference type="ARBA" id="ARBA00022679"/>
    </source>
</evidence>